<evidence type="ECO:0000256" key="1">
    <source>
        <dbReference type="SAM" id="Phobius"/>
    </source>
</evidence>
<evidence type="ECO:0000313" key="2">
    <source>
        <dbReference type="EMBL" id="TLS49587.1"/>
    </source>
</evidence>
<organism evidence="2 3">
    <name type="scientific">Paenibacillus antri</name>
    <dbReference type="NCBI Taxonomy" id="2582848"/>
    <lineage>
        <taxon>Bacteria</taxon>
        <taxon>Bacillati</taxon>
        <taxon>Bacillota</taxon>
        <taxon>Bacilli</taxon>
        <taxon>Bacillales</taxon>
        <taxon>Paenibacillaceae</taxon>
        <taxon>Paenibacillus</taxon>
    </lineage>
</organism>
<keyword evidence="1" id="KW-0812">Transmembrane</keyword>
<keyword evidence="1" id="KW-0472">Membrane</keyword>
<evidence type="ECO:0000313" key="3">
    <source>
        <dbReference type="Proteomes" id="UP000309676"/>
    </source>
</evidence>
<gene>
    <name evidence="2" type="ORF">FE782_24680</name>
</gene>
<keyword evidence="1" id="KW-1133">Transmembrane helix</keyword>
<accession>A0A5R9FZU2</accession>
<name>A0A5R9FZU2_9BACL</name>
<sequence>MLTAFAASPTPASALSCARVIPLEEEFARAAAVFRGEVDERRDDGTVALRVDAVWKGADVGPSVVVQPNMWVDFREDGEYVVFAERHDDAWSPILCGNSGTESAFARHALGEPIETFPPPPAQPPEPALTGKTAAFAAAVLVVVAYVSFAAGARWSRRRR</sequence>
<feature type="transmembrane region" description="Helical" evidence="1">
    <location>
        <begin position="134"/>
        <end position="153"/>
    </location>
</feature>
<keyword evidence="3" id="KW-1185">Reference proteome</keyword>
<protein>
    <submittedName>
        <fullName evidence="2">Uncharacterized protein</fullName>
    </submittedName>
</protein>
<comment type="caution">
    <text evidence="2">The sequence shown here is derived from an EMBL/GenBank/DDBJ whole genome shotgun (WGS) entry which is preliminary data.</text>
</comment>
<dbReference type="AlphaFoldDB" id="A0A5R9FZU2"/>
<dbReference type="EMBL" id="VCIW01000020">
    <property type="protein sequence ID" value="TLS49587.1"/>
    <property type="molecule type" value="Genomic_DNA"/>
</dbReference>
<reference evidence="2 3" key="1">
    <citation type="submission" date="2019-05" db="EMBL/GenBank/DDBJ databases">
        <authorList>
            <person name="Narsing Rao M.P."/>
            <person name="Li W.J."/>
        </authorList>
    </citation>
    <scope>NUCLEOTIDE SEQUENCE [LARGE SCALE GENOMIC DNA]</scope>
    <source>
        <strain evidence="2 3">SYSU_K30003</strain>
    </source>
</reference>
<dbReference type="Proteomes" id="UP000309676">
    <property type="component" value="Unassembled WGS sequence"/>
</dbReference>
<proteinExistence type="predicted"/>